<feature type="region of interest" description="Disordered" evidence="1">
    <location>
        <begin position="26"/>
        <end position="156"/>
    </location>
</feature>
<feature type="compositionally biased region" description="Acidic residues" evidence="1">
    <location>
        <begin position="138"/>
        <end position="156"/>
    </location>
</feature>
<sequence length="156" mass="16361">MKISIVLAVLAVMVAIQAVPIPDGTCTEKASSGAICGTNPGGSGGSGGDGGDSGDGPSETDPDPDMYEAYSKREVSAVRITEASRNPVMVSYKRAEKNDYEEPEAEANKGDGNEEPETEANKGDGNEKPETETKPEGSAEEQGDKDEDKDEIDEDF</sequence>
<dbReference type="Proteomes" id="UP000738325">
    <property type="component" value="Unassembled WGS sequence"/>
</dbReference>
<keyword evidence="4" id="KW-1185">Reference proteome</keyword>
<organism evidence="3 4">
    <name type="scientific">Dissophora globulifera</name>
    <dbReference type="NCBI Taxonomy" id="979702"/>
    <lineage>
        <taxon>Eukaryota</taxon>
        <taxon>Fungi</taxon>
        <taxon>Fungi incertae sedis</taxon>
        <taxon>Mucoromycota</taxon>
        <taxon>Mortierellomycotina</taxon>
        <taxon>Mortierellomycetes</taxon>
        <taxon>Mortierellales</taxon>
        <taxon>Mortierellaceae</taxon>
        <taxon>Dissophora</taxon>
    </lineage>
</organism>
<accession>A0A9P6RAQ5</accession>
<feature type="compositionally biased region" description="Gly residues" evidence="1">
    <location>
        <begin position="39"/>
        <end position="54"/>
    </location>
</feature>
<feature type="signal peptide" evidence="2">
    <location>
        <begin position="1"/>
        <end position="18"/>
    </location>
</feature>
<dbReference type="AlphaFoldDB" id="A0A9P6RAQ5"/>
<dbReference type="EMBL" id="JAAAIP010000538">
    <property type="protein sequence ID" value="KAG0315449.1"/>
    <property type="molecule type" value="Genomic_DNA"/>
</dbReference>
<evidence type="ECO:0000313" key="3">
    <source>
        <dbReference type="EMBL" id="KAG0315449.1"/>
    </source>
</evidence>
<gene>
    <name evidence="3" type="ORF">BGZ99_007450</name>
</gene>
<feature type="compositionally biased region" description="Basic and acidic residues" evidence="1">
    <location>
        <begin position="119"/>
        <end position="137"/>
    </location>
</feature>
<feature type="chain" id="PRO_5040214758" description="Secreted protein" evidence="2">
    <location>
        <begin position="19"/>
        <end position="156"/>
    </location>
</feature>
<reference evidence="3" key="1">
    <citation type="journal article" date="2020" name="Fungal Divers.">
        <title>Resolving the Mortierellaceae phylogeny through synthesis of multi-gene phylogenetics and phylogenomics.</title>
        <authorList>
            <person name="Vandepol N."/>
            <person name="Liber J."/>
            <person name="Desiro A."/>
            <person name="Na H."/>
            <person name="Kennedy M."/>
            <person name="Barry K."/>
            <person name="Grigoriev I.V."/>
            <person name="Miller A.N."/>
            <person name="O'Donnell K."/>
            <person name="Stajich J.E."/>
            <person name="Bonito G."/>
        </authorList>
    </citation>
    <scope>NUCLEOTIDE SEQUENCE</scope>
    <source>
        <strain evidence="3">REB-010B</strain>
    </source>
</reference>
<comment type="caution">
    <text evidence="3">The sequence shown here is derived from an EMBL/GenBank/DDBJ whole genome shotgun (WGS) entry which is preliminary data.</text>
</comment>
<evidence type="ECO:0008006" key="5">
    <source>
        <dbReference type="Google" id="ProtNLM"/>
    </source>
</evidence>
<name>A0A9P6RAQ5_9FUNG</name>
<keyword evidence="2" id="KW-0732">Signal</keyword>
<evidence type="ECO:0000256" key="2">
    <source>
        <dbReference type="SAM" id="SignalP"/>
    </source>
</evidence>
<evidence type="ECO:0000313" key="4">
    <source>
        <dbReference type="Proteomes" id="UP000738325"/>
    </source>
</evidence>
<protein>
    <recommendedName>
        <fullName evidence="5">Secreted protein</fullName>
    </recommendedName>
</protein>
<proteinExistence type="predicted"/>
<feature type="compositionally biased region" description="Basic and acidic residues" evidence="1">
    <location>
        <begin position="93"/>
        <end position="112"/>
    </location>
</feature>
<evidence type="ECO:0000256" key="1">
    <source>
        <dbReference type="SAM" id="MobiDB-lite"/>
    </source>
</evidence>